<dbReference type="GeneID" id="93977633"/>
<evidence type="ECO:0000313" key="5">
    <source>
        <dbReference type="Proteomes" id="UP000577386"/>
    </source>
</evidence>
<dbReference type="Pfam" id="PF20148">
    <property type="entry name" value="DUF6531"/>
    <property type="match status" value="1"/>
</dbReference>
<keyword evidence="5" id="KW-1185">Reference proteome</keyword>
<dbReference type="InterPro" id="IPR057746">
    <property type="entry name" value="CpnT-like_N"/>
</dbReference>
<evidence type="ECO:0000259" key="3">
    <source>
        <dbReference type="Pfam" id="PF25547"/>
    </source>
</evidence>
<accession>A0A7W3RQ98</accession>
<gene>
    <name evidence="4" type="ORF">HDA42_006356</name>
</gene>
<evidence type="ECO:0000259" key="2">
    <source>
        <dbReference type="Pfam" id="PF20148"/>
    </source>
</evidence>
<feature type="compositionally biased region" description="Gly residues" evidence="1">
    <location>
        <begin position="200"/>
        <end position="212"/>
    </location>
</feature>
<reference evidence="4 5" key="1">
    <citation type="submission" date="2020-08" db="EMBL/GenBank/DDBJ databases">
        <title>Sequencing the genomes of 1000 actinobacteria strains.</title>
        <authorList>
            <person name="Klenk H.-P."/>
        </authorList>
    </citation>
    <scope>NUCLEOTIDE SEQUENCE [LARGE SCALE GENOMIC DNA]</scope>
    <source>
        <strain evidence="4 5">DSM 41827</strain>
    </source>
</reference>
<dbReference type="Proteomes" id="UP000577386">
    <property type="component" value="Unassembled WGS sequence"/>
</dbReference>
<dbReference type="RefSeq" id="WP_220512774.1">
    <property type="nucleotide sequence ID" value="NZ_CP046623.1"/>
</dbReference>
<proteinExistence type="predicted"/>
<name>A0A7W3RQ98_STRMR</name>
<sequence length="517" mass="54595">MGYTIPGWLDDVLDFIGIKFPNVDEDDYRDMADAMREFADKFEGHGADAHKAFSRILSSSQGWAVDAMEKHWGLVKARHLEKLPELARLFADACDVLADVIYGMKVKAEAELALMAGSVGVSAGLAVVTGGLSALIGAAEVTAMRQAVKRIIDEAVDRIVDEVLAKITEPINAKLEAMVEDMVLDLAEGAFSLPPADASGGSGPGHGGGKHGGMQLASAGGSGASDGGEALRIDHVEFEDGAGRVSGHGSDLHTAASSPLAKVRGAFGRSKGRDPFTKVFDSVLHAAVKGSEKALKKISTHITETVPERVRAVSRLHKGIDLDVHDRVHAIDIGHGSGNTRLDGLRKRLPASLKGTLADARGTAVALTRRRCKTDPVDVASGEMVLAQTDLGLPGVLPLVLRRTHISGYRYGHCFGPSWASTLDERLELTGSGAVWAREDGSLLAYPRVPTTSDDSADPVEGERVPLICAGQNALGEVTYARRPTPTSTCLGSGRARTAAARAWALRSVWTPKTTGN</sequence>
<feature type="domain" description="DUF6531" evidence="2">
    <location>
        <begin position="375"/>
        <end position="446"/>
    </location>
</feature>
<dbReference type="EMBL" id="JACJIJ010000002">
    <property type="protein sequence ID" value="MBA9057178.1"/>
    <property type="molecule type" value="Genomic_DNA"/>
</dbReference>
<feature type="region of interest" description="Disordered" evidence="1">
    <location>
        <begin position="195"/>
        <end position="228"/>
    </location>
</feature>
<evidence type="ECO:0000313" key="4">
    <source>
        <dbReference type="EMBL" id="MBA9057178.1"/>
    </source>
</evidence>
<dbReference type="AlphaFoldDB" id="A0A7W3RQ98"/>
<dbReference type="InterPro" id="IPR045351">
    <property type="entry name" value="DUF6531"/>
</dbReference>
<feature type="domain" description="Outer membrane channel protein CpnT-like N-terminal" evidence="3">
    <location>
        <begin position="12"/>
        <end position="138"/>
    </location>
</feature>
<organism evidence="4 5">
    <name type="scientific">Streptomyces murinus</name>
    <dbReference type="NCBI Taxonomy" id="33900"/>
    <lineage>
        <taxon>Bacteria</taxon>
        <taxon>Bacillati</taxon>
        <taxon>Actinomycetota</taxon>
        <taxon>Actinomycetes</taxon>
        <taxon>Kitasatosporales</taxon>
        <taxon>Streptomycetaceae</taxon>
        <taxon>Streptomyces</taxon>
    </lineage>
</organism>
<evidence type="ECO:0000256" key="1">
    <source>
        <dbReference type="SAM" id="MobiDB-lite"/>
    </source>
</evidence>
<dbReference type="Pfam" id="PF25547">
    <property type="entry name" value="WXG100_2"/>
    <property type="match status" value="1"/>
</dbReference>
<protein>
    <submittedName>
        <fullName evidence="4">Uncharacterized protein</fullName>
    </submittedName>
</protein>
<comment type="caution">
    <text evidence="4">The sequence shown here is derived from an EMBL/GenBank/DDBJ whole genome shotgun (WGS) entry which is preliminary data.</text>
</comment>